<sequence length="805" mass="90218">MLKNYFKIAWRNILRNKMRSFIHILGLSIGVAICFLIFNVVSHSYSFDRFHADKERIYRINTLTDWGDGGSFPNSGTPGPLGEVIQDEISGIEGKGRLYTMYETLVALPNTNKVFGRSNEVTFADPGFFKIFPRKWLAGNPETALIQPESVVISEASLHKYFPGSEASDVLGQELMFVDSDSIYAKVTGVIAGYTDNTDFIFQDFISYSTIRTQEQIEWYGLHDWTSVNSSSQLFVKLAQGVSPETVDEAFKPLIAKNMEAEENGEYNTSFFAEPLTAMHFGQTYGSNSVSKTFLKGLVFIGLIILVLATLNFVNLETAQAISRSKEVGIRKTIGGTRFQLVSQFLAETFMIILISTILALGLVEGLKILFITYLPKDFKIEYFSLFNLLFYTAFPLLLTLITGIYPALILSNYDPQRALKGEMIRSGKFSVGVFLRKNLTIIQLSSSIAFIILVLVLNYQLKYVSSQPLGFEKEAVMYARLPFMSDQDKMLQLQDRFNQEAIVKSASLSGSLVSSTSLWTSDVKIPVDTTEKEMYIQVMNVDSAFVSVNGIPLLAGSDGIDRADEILVNEQFVKEAGFASIEEAVGIEVTYSQEQVRIIGVVADFHSRTLREEIRPLLFTYNPAYFQSVNVKLNSDQNLAVAKERLEQIYLEVYPYETASFNFLDTQIDRFYQEDVKIKNVLGFACGLAILISCLGLFGLSSFTIAQRTKEISIRKVLGATLQQILFLISREYMILVGVSFLIAIFPAYYFLNDWLNGFKTRVEMPYLIFAAAGLGVMAICLLIVGIHSYVASQTNPAKVLKSE</sequence>
<accession>A0A5C7APJ0</accession>
<gene>
    <name evidence="9" type="ORF">ESV85_13205</name>
</gene>
<feature type="domain" description="ABC3 transporter permease C-terminal" evidence="7">
    <location>
        <begin position="300"/>
        <end position="416"/>
    </location>
</feature>
<evidence type="ECO:0000256" key="6">
    <source>
        <dbReference type="SAM" id="Phobius"/>
    </source>
</evidence>
<name>A0A5C7APJ0_9BACT</name>
<dbReference type="GO" id="GO:0005886">
    <property type="term" value="C:plasma membrane"/>
    <property type="evidence" value="ECO:0007669"/>
    <property type="project" value="UniProtKB-SubCell"/>
</dbReference>
<feature type="transmembrane region" description="Helical" evidence="6">
    <location>
        <begin position="21"/>
        <end position="41"/>
    </location>
</feature>
<evidence type="ECO:0000256" key="2">
    <source>
        <dbReference type="ARBA" id="ARBA00022475"/>
    </source>
</evidence>
<organism evidence="9 10">
    <name type="scientific">Algoriphagus aquimarinus</name>
    <dbReference type="NCBI Taxonomy" id="237018"/>
    <lineage>
        <taxon>Bacteria</taxon>
        <taxon>Pseudomonadati</taxon>
        <taxon>Bacteroidota</taxon>
        <taxon>Cytophagia</taxon>
        <taxon>Cytophagales</taxon>
        <taxon>Cyclobacteriaceae</taxon>
        <taxon>Algoriphagus</taxon>
    </lineage>
</organism>
<evidence type="ECO:0000256" key="3">
    <source>
        <dbReference type="ARBA" id="ARBA00022692"/>
    </source>
</evidence>
<keyword evidence="4 6" id="KW-1133">Transmembrane helix</keyword>
<feature type="transmembrane region" description="Helical" evidence="6">
    <location>
        <begin position="384"/>
        <end position="411"/>
    </location>
</feature>
<dbReference type="GO" id="GO:0022857">
    <property type="term" value="F:transmembrane transporter activity"/>
    <property type="evidence" value="ECO:0007669"/>
    <property type="project" value="TreeGrafter"/>
</dbReference>
<dbReference type="AlphaFoldDB" id="A0A5C7APJ0"/>
<dbReference type="Pfam" id="PF02687">
    <property type="entry name" value="FtsX"/>
    <property type="match status" value="2"/>
</dbReference>
<feature type="transmembrane region" description="Helical" evidence="6">
    <location>
        <begin position="682"/>
        <end position="707"/>
    </location>
</feature>
<evidence type="ECO:0000259" key="8">
    <source>
        <dbReference type="Pfam" id="PF12704"/>
    </source>
</evidence>
<comment type="subcellular location">
    <subcellularLocation>
        <location evidence="1">Cell membrane</location>
        <topology evidence="1">Multi-pass membrane protein</topology>
    </subcellularLocation>
</comment>
<dbReference type="PANTHER" id="PTHR30572">
    <property type="entry name" value="MEMBRANE COMPONENT OF TRANSPORTER-RELATED"/>
    <property type="match status" value="1"/>
</dbReference>
<feature type="domain" description="ABC3 transporter permease C-terminal" evidence="7">
    <location>
        <begin position="686"/>
        <end position="798"/>
    </location>
</feature>
<protein>
    <submittedName>
        <fullName evidence="9">FtsX-like permease family protein</fullName>
    </submittedName>
</protein>
<evidence type="ECO:0000259" key="7">
    <source>
        <dbReference type="Pfam" id="PF02687"/>
    </source>
</evidence>
<feature type="transmembrane region" description="Helical" evidence="6">
    <location>
        <begin position="294"/>
        <end position="316"/>
    </location>
</feature>
<feature type="transmembrane region" description="Helical" evidence="6">
    <location>
        <begin position="734"/>
        <end position="753"/>
    </location>
</feature>
<proteinExistence type="predicted"/>
<dbReference type="Proteomes" id="UP000321935">
    <property type="component" value="Unassembled WGS sequence"/>
</dbReference>
<evidence type="ECO:0000313" key="10">
    <source>
        <dbReference type="Proteomes" id="UP000321935"/>
    </source>
</evidence>
<evidence type="ECO:0000313" key="9">
    <source>
        <dbReference type="EMBL" id="TXE10287.1"/>
    </source>
</evidence>
<feature type="domain" description="MacB-like periplasmic core" evidence="8">
    <location>
        <begin position="440"/>
        <end position="650"/>
    </location>
</feature>
<feature type="transmembrane region" description="Helical" evidence="6">
    <location>
        <begin position="341"/>
        <end position="364"/>
    </location>
</feature>
<evidence type="ECO:0000256" key="1">
    <source>
        <dbReference type="ARBA" id="ARBA00004651"/>
    </source>
</evidence>
<dbReference type="InterPro" id="IPR025857">
    <property type="entry name" value="MacB_PCD"/>
</dbReference>
<dbReference type="OrthoDB" id="5933722at2"/>
<dbReference type="RefSeq" id="WP_146918335.1">
    <property type="nucleotide sequence ID" value="NZ_VORW01000008.1"/>
</dbReference>
<feature type="transmembrane region" description="Helical" evidence="6">
    <location>
        <begin position="439"/>
        <end position="460"/>
    </location>
</feature>
<dbReference type="PANTHER" id="PTHR30572:SF18">
    <property type="entry name" value="ABC-TYPE MACROLIDE FAMILY EXPORT SYSTEM PERMEASE COMPONENT 2"/>
    <property type="match status" value="1"/>
</dbReference>
<evidence type="ECO:0000256" key="5">
    <source>
        <dbReference type="ARBA" id="ARBA00023136"/>
    </source>
</evidence>
<keyword evidence="3 6" id="KW-0812">Transmembrane</keyword>
<reference evidence="9 10" key="1">
    <citation type="submission" date="2019-08" db="EMBL/GenBank/DDBJ databases">
        <title>Genomes sequence of Algoriphagus aquimarinus ACAM450.</title>
        <authorList>
            <person name="Bowman J.P."/>
        </authorList>
    </citation>
    <scope>NUCLEOTIDE SEQUENCE [LARGE SCALE GENOMIC DNA]</scope>
    <source>
        <strain evidence="9 10">ACAM 450</strain>
    </source>
</reference>
<feature type="domain" description="MacB-like periplasmic core" evidence="8">
    <location>
        <begin position="20"/>
        <end position="252"/>
    </location>
</feature>
<feature type="transmembrane region" description="Helical" evidence="6">
    <location>
        <begin position="768"/>
        <end position="793"/>
    </location>
</feature>
<evidence type="ECO:0000256" key="4">
    <source>
        <dbReference type="ARBA" id="ARBA00022989"/>
    </source>
</evidence>
<dbReference type="InterPro" id="IPR003838">
    <property type="entry name" value="ABC3_permease_C"/>
</dbReference>
<keyword evidence="2" id="KW-1003">Cell membrane</keyword>
<dbReference type="Pfam" id="PF12704">
    <property type="entry name" value="MacB_PCD"/>
    <property type="match status" value="2"/>
</dbReference>
<dbReference type="InterPro" id="IPR050250">
    <property type="entry name" value="Macrolide_Exporter_MacB"/>
</dbReference>
<dbReference type="EMBL" id="VORW01000008">
    <property type="protein sequence ID" value="TXE10287.1"/>
    <property type="molecule type" value="Genomic_DNA"/>
</dbReference>
<comment type="caution">
    <text evidence="9">The sequence shown here is derived from an EMBL/GenBank/DDBJ whole genome shotgun (WGS) entry which is preliminary data.</text>
</comment>
<keyword evidence="5 6" id="KW-0472">Membrane</keyword>